<proteinExistence type="predicted"/>
<reference evidence="2" key="1">
    <citation type="submission" date="2006-10" db="EMBL/GenBank/DDBJ databases">
        <authorList>
            <person name="Amadeo P."/>
            <person name="Zhao Q."/>
            <person name="Wortman J."/>
            <person name="Fraser-Liggett C."/>
            <person name="Carlton J."/>
        </authorList>
    </citation>
    <scope>NUCLEOTIDE SEQUENCE</scope>
    <source>
        <strain evidence="2">G3</strain>
    </source>
</reference>
<reference evidence="2" key="2">
    <citation type="journal article" date="2007" name="Science">
        <title>Draft genome sequence of the sexually transmitted pathogen Trichomonas vaginalis.</title>
        <authorList>
            <person name="Carlton J.M."/>
            <person name="Hirt R.P."/>
            <person name="Silva J.C."/>
            <person name="Delcher A.L."/>
            <person name="Schatz M."/>
            <person name="Zhao Q."/>
            <person name="Wortman J.R."/>
            <person name="Bidwell S.L."/>
            <person name="Alsmark U.C.M."/>
            <person name="Besteiro S."/>
            <person name="Sicheritz-Ponten T."/>
            <person name="Noel C.J."/>
            <person name="Dacks J.B."/>
            <person name="Foster P.G."/>
            <person name="Simillion C."/>
            <person name="Van de Peer Y."/>
            <person name="Miranda-Saavedra D."/>
            <person name="Barton G.J."/>
            <person name="Westrop G.D."/>
            <person name="Mueller S."/>
            <person name="Dessi D."/>
            <person name="Fiori P.L."/>
            <person name="Ren Q."/>
            <person name="Paulsen I."/>
            <person name="Zhang H."/>
            <person name="Bastida-Corcuera F.D."/>
            <person name="Simoes-Barbosa A."/>
            <person name="Brown M.T."/>
            <person name="Hayes R.D."/>
            <person name="Mukherjee M."/>
            <person name="Okumura C.Y."/>
            <person name="Schneider R."/>
            <person name="Smith A.J."/>
            <person name="Vanacova S."/>
            <person name="Villalvazo M."/>
            <person name="Haas B.J."/>
            <person name="Pertea M."/>
            <person name="Feldblyum T.V."/>
            <person name="Utterback T.R."/>
            <person name="Shu C.L."/>
            <person name="Osoegawa K."/>
            <person name="de Jong P.J."/>
            <person name="Hrdy I."/>
            <person name="Horvathova L."/>
            <person name="Zubacova Z."/>
            <person name="Dolezal P."/>
            <person name="Malik S.B."/>
            <person name="Logsdon J.M. Jr."/>
            <person name="Henze K."/>
            <person name="Gupta A."/>
            <person name="Wang C.C."/>
            <person name="Dunne R.L."/>
            <person name="Upcroft J.A."/>
            <person name="Upcroft P."/>
            <person name="White O."/>
            <person name="Salzberg S.L."/>
            <person name="Tang P."/>
            <person name="Chiu C.-H."/>
            <person name="Lee Y.-S."/>
            <person name="Embley T.M."/>
            <person name="Coombs G.H."/>
            <person name="Mottram J.C."/>
            <person name="Tachezy J."/>
            <person name="Fraser-Liggett C.M."/>
            <person name="Johnson P.J."/>
        </authorList>
    </citation>
    <scope>NUCLEOTIDE SEQUENCE [LARGE SCALE GENOMIC DNA]</scope>
    <source>
        <strain evidence="2">G3</strain>
    </source>
</reference>
<name>A2EV41_TRIV3</name>
<evidence type="ECO:0000256" key="1">
    <source>
        <dbReference type="SAM" id="Phobius"/>
    </source>
</evidence>
<protein>
    <submittedName>
        <fullName evidence="2">Uncharacterized protein</fullName>
    </submittedName>
</protein>
<evidence type="ECO:0000313" key="3">
    <source>
        <dbReference type="Proteomes" id="UP000001542"/>
    </source>
</evidence>
<evidence type="ECO:0000313" key="2">
    <source>
        <dbReference type="EMBL" id="EAY03491.1"/>
    </source>
</evidence>
<dbReference type="InParanoid" id="A2EV41"/>
<keyword evidence="1" id="KW-0812">Transmembrane</keyword>
<keyword evidence="1" id="KW-1133">Transmembrane helix</keyword>
<dbReference type="SMR" id="A2EV41"/>
<dbReference type="RefSeq" id="XP_001315714.1">
    <property type="nucleotide sequence ID" value="XM_001315679.1"/>
</dbReference>
<accession>A2EV41</accession>
<dbReference type="VEuPathDB" id="TrichDB:TVAG_450640"/>
<dbReference type="OrthoDB" id="10265716at2759"/>
<dbReference type="KEGG" id="tva:4761336"/>
<dbReference type="AlphaFoldDB" id="A2EV41"/>
<dbReference type="VEuPathDB" id="TrichDB:TVAGG3_0946310"/>
<keyword evidence="3" id="KW-1185">Reference proteome</keyword>
<gene>
    <name evidence="2" type="ORF">TVAG_450640</name>
</gene>
<feature type="transmembrane region" description="Helical" evidence="1">
    <location>
        <begin position="291"/>
        <end position="310"/>
    </location>
</feature>
<organism evidence="2 3">
    <name type="scientific">Trichomonas vaginalis (strain ATCC PRA-98 / G3)</name>
    <dbReference type="NCBI Taxonomy" id="412133"/>
    <lineage>
        <taxon>Eukaryota</taxon>
        <taxon>Metamonada</taxon>
        <taxon>Parabasalia</taxon>
        <taxon>Trichomonadida</taxon>
        <taxon>Trichomonadidae</taxon>
        <taxon>Trichomonas</taxon>
    </lineage>
</organism>
<dbReference type="Proteomes" id="UP000001542">
    <property type="component" value="Unassembled WGS sequence"/>
</dbReference>
<dbReference type="EMBL" id="DS113503">
    <property type="protein sequence ID" value="EAY03491.1"/>
    <property type="molecule type" value="Genomic_DNA"/>
</dbReference>
<sequence length="327" mass="37165">MIGLLLAIATALDPNDRRLDPFQFNYCVWNLFGFDGRNSSNTTEMDNIVDTIYSSLSTCDIISLPGIYEKATYDYVMNKLTEKKMQGLQRYCPEDNTNVTVYSRLTISNITKFTSQVAYPIHNSTCNYTGEPGIFDFSGSFYGNVKFHDPVNDTIVATVLFPRGTTPDKCAQREALATEICRVVRESPANHDFFVSGAFGADFNDNIDYNVVLEGCGFKAGSKIMKKKPISIGKKHLNENFYVFGGAQKWMDVFVTFEQKEQIYYGQDNISYPVSLYVHQPLSKRWKKFEIIYSTVILIAAASFFTWLLFYSRVKESDGYDKIPEGK</sequence>
<keyword evidence="1" id="KW-0472">Membrane</keyword>